<dbReference type="Proteomes" id="UP001595579">
    <property type="component" value="Unassembled WGS sequence"/>
</dbReference>
<accession>A0ABV7LPU3</accession>
<evidence type="ECO:0000313" key="3">
    <source>
        <dbReference type="Proteomes" id="UP001595579"/>
    </source>
</evidence>
<comment type="caution">
    <text evidence="2">The sequence shown here is derived from an EMBL/GenBank/DDBJ whole genome shotgun (WGS) entry which is preliminary data.</text>
</comment>
<dbReference type="NCBIfam" id="NF040519">
    <property type="entry name" value="Sbal_3080_fam"/>
    <property type="match status" value="1"/>
</dbReference>
<evidence type="ECO:0000313" key="2">
    <source>
        <dbReference type="EMBL" id="MFC3284478.1"/>
    </source>
</evidence>
<dbReference type="RefSeq" id="WP_386774501.1">
    <property type="nucleotide sequence ID" value="NZ_JBHRUG010000027.1"/>
</dbReference>
<protein>
    <submittedName>
        <fullName evidence="2">Sbal_3080 family lipoprotein</fullName>
    </submittedName>
</protein>
<keyword evidence="1" id="KW-0732">Signal</keyword>
<keyword evidence="3" id="KW-1185">Reference proteome</keyword>
<dbReference type="PROSITE" id="PS51257">
    <property type="entry name" value="PROKAR_LIPOPROTEIN"/>
    <property type="match status" value="1"/>
</dbReference>
<name>A0ABV7LPU3_9GAMM</name>
<dbReference type="EMBL" id="JBHRUG010000027">
    <property type="protein sequence ID" value="MFC3284478.1"/>
    <property type="molecule type" value="Genomic_DNA"/>
</dbReference>
<feature type="chain" id="PRO_5047224334" evidence="1">
    <location>
        <begin position="24"/>
        <end position="151"/>
    </location>
</feature>
<proteinExistence type="predicted"/>
<evidence type="ECO:0000256" key="1">
    <source>
        <dbReference type="SAM" id="SignalP"/>
    </source>
</evidence>
<organism evidence="2 3">
    <name type="scientific">Litchfieldella rifensis</name>
    <dbReference type="NCBI Taxonomy" id="762643"/>
    <lineage>
        <taxon>Bacteria</taxon>
        <taxon>Pseudomonadati</taxon>
        <taxon>Pseudomonadota</taxon>
        <taxon>Gammaproteobacteria</taxon>
        <taxon>Oceanospirillales</taxon>
        <taxon>Halomonadaceae</taxon>
        <taxon>Litchfieldella</taxon>
    </lineage>
</organism>
<gene>
    <name evidence="2" type="ORF">ACFOEV_12780</name>
</gene>
<reference evidence="3" key="1">
    <citation type="journal article" date="2019" name="Int. J. Syst. Evol. Microbiol.">
        <title>The Global Catalogue of Microorganisms (GCM) 10K type strain sequencing project: providing services to taxonomists for standard genome sequencing and annotation.</title>
        <authorList>
            <consortium name="The Broad Institute Genomics Platform"/>
            <consortium name="The Broad Institute Genome Sequencing Center for Infectious Disease"/>
            <person name="Wu L."/>
            <person name="Ma J."/>
        </authorList>
    </citation>
    <scope>NUCLEOTIDE SEQUENCE [LARGE SCALE GENOMIC DNA]</scope>
    <source>
        <strain evidence="3">CECT 7698</strain>
    </source>
</reference>
<keyword evidence="2" id="KW-0449">Lipoprotein</keyword>
<feature type="signal peptide" evidence="1">
    <location>
        <begin position="1"/>
        <end position="23"/>
    </location>
</feature>
<sequence>MKIKAAMLLVVSLVMSGCTIHQTVEPAQIDSGHRLCIVENPAVREGFLPEFISVLERKNIAYEVVGDSAVPTSCEWVARYTANWSWDLALYMSYAEIKVYRNGSLDGEAIYDSTRGGANMNKFIDAETKIQELVDQLLHVKMASLFSRSFG</sequence>